<evidence type="ECO:0000256" key="3">
    <source>
        <dbReference type="ARBA" id="ARBA00022692"/>
    </source>
</evidence>
<name>A0A9D2JXD7_9BACT</name>
<dbReference type="GO" id="GO:0005886">
    <property type="term" value="C:plasma membrane"/>
    <property type="evidence" value="ECO:0007669"/>
    <property type="project" value="UniProtKB-SubCell"/>
</dbReference>
<dbReference type="InterPro" id="IPR025857">
    <property type="entry name" value="MacB_PCD"/>
</dbReference>
<keyword evidence="2" id="KW-1003">Cell membrane</keyword>
<comment type="similarity">
    <text evidence="6">Belongs to the ABC-4 integral membrane protein family.</text>
</comment>
<evidence type="ECO:0000259" key="8">
    <source>
        <dbReference type="Pfam" id="PF02687"/>
    </source>
</evidence>
<feature type="transmembrane region" description="Helical" evidence="7">
    <location>
        <begin position="282"/>
        <end position="306"/>
    </location>
</feature>
<dbReference type="EMBL" id="DXBE01000046">
    <property type="protein sequence ID" value="HIZ69429.1"/>
    <property type="molecule type" value="Genomic_DNA"/>
</dbReference>
<feature type="transmembrane region" description="Helical" evidence="7">
    <location>
        <begin position="326"/>
        <end position="352"/>
    </location>
</feature>
<evidence type="ECO:0000256" key="7">
    <source>
        <dbReference type="SAM" id="Phobius"/>
    </source>
</evidence>
<evidence type="ECO:0000313" key="10">
    <source>
        <dbReference type="EMBL" id="HIZ69429.1"/>
    </source>
</evidence>
<comment type="caution">
    <text evidence="10">The sequence shown here is derived from an EMBL/GenBank/DDBJ whole genome shotgun (WGS) entry which is preliminary data.</text>
</comment>
<evidence type="ECO:0000256" key="1">
    <source>
        <dbReference type="ARBA" id="ARBA00004651"/>
    </source>
</evidence>
<evidence type="ECO:0000256" key="4">
    <source>
        <dbReference type="ARBA" id="ARBA00022989"/>
    </source>
</evidence>
<comment type="subcellular location">
    <subcellularLocation>
        <location evidence="1">Cell membrane</location>
        <topology evidence="1">Multi-pass membrane protein</topology>
    </subcellularLocation>
</comment>
<dbReference type="Proteomes" id="UP000824055">
    <property type="component" value="Unassembled WGS sequence"/>
</dbReference>
<proteinExistence type="inferred from homology"/>
<dbReference type="InterPro" id="IPR050250">
    <property type="entry name" value="Macrolide_Exporter_MacB"/>
</dbReference>
<dbReference type="PANTHER" id="PTHR30572:SF4">
    <property type="entry name" value="ABC TRANSPORTER PERMEASE YTRF"/>
    <property type="match status" value="1"/>
</dbReference>
<dbReference type="PANTHER" id="PTHR30572">
    <property type="entry name" value="MEMBRANE COMPONENT OF TRANSPORTER-RELATED"/>
    <property type="match status" value="1"/>
</dbReference>
<evidence type="ECO:0000259" key="9">
    <source>
        <dbReference type="Pfam" id="PF12704"/>
    </source>
</evidence>
<evidence type="ECO:0000313" key="11">
    <source>
        <dbReference type="Proteomes" id="UP000824055"/>
    </source>
</evidence>
<feature type="domain" description="MacB-like periplasmic core" evidence="9">
    <location>
        <begin position="19"/>
        <end position="237"/>
    </location>
</feature>
<accession>A0A9D2JXD7</accession>
<dbReference type="Pfam" id="PF12704">
    <property type="entry name" value="MacB_PCD"/>
    <property type="match status" value="1"/>
</dbReference>
<protein>
    <submittedName>
        <fullName evidence="10">ABC transporter permease</fullName>
    </submittedName>
</protein>
<dbReference type="AlphaFoldDB" id="A0A9D2JXD7"/>
<evidence type="ECO:0000256" key="5">
    <source>
        <dbReference type="ARBA" id="ARBA00023136"/>
    </source>
</evidence>
<feature type="domain" description="ABC3 transporter permease C-terminal" evidence="8">
    <location>
        <begin position="285"/>
        <end position="411"/>
    </location>
</feature>
<dbReference type="Pfam" id="PF02687">
    <property type="entry name" value="FtsX"/>
    <property type="match status" value="1"/>
</dbReference>
<evidence type="ECO:0000256" key="2">
    <source>
        <dbReference type="ARBA" id="ARBA00022475"/>
    </source>
</evidence>
<dbReference type="GO" id="GO:0022857">
    <property type="term" value="F:transmembrane transporter activity"/>
    <property type="evidence" value="ECO:0007669"/>
    <property type="project" value="TreeGrafter"/>
</dbReference>
<reference evidence="10" key="1">
    <citation type="journal article" date="2021" name="PeerJ">
        <title>Extensive microbial diversity within the chicken gut microbiome revealed by metagenomics and culture.</title>
        <authorList>
            <person name="Gilroy R."/>
            <person name="Ravi A."/>
            <person name="Getino M."/>
            <person name="Pursley I."/>
            <person name="Horton D.L."/>
            <person name="Alikhan N.F."/>
            <person name="Baker D."/>
            <person name="Gharbi K."/>
            <person name="Hall N."/>
            <person name="Watson M."/>
            <person name="Adriaenssens E.M."/>
            <person name="Foster-Nyarko E."/>
            <person name="Jarju S."/>
            <person name="Secka A."/>
            <person name="Antonio M."/>
            <person name="Oren A."/>
            <person name="Chaudhuri R.R."/>
            <person name="La Ragione R."/>
            <person name="Hildebrand F."/>
            <person name="Pallen M.J."/>
        </authorList>
    </citation>
    <scope>NUCLEOTIDE SEQUENCE</scope>
    <source>
        <strain evidence="10">ChiHecec3B27-8219</strain>
    </source>
</reference>
<feature type="transmembrane region" description="Helical" evidence="7">
    <location>
        <begin position="380"/>
        <end position="402"/>
    </location>
</feature>
<evidence type="ECO:0000256" key="6">
    <source>
        <dbReference type="ARBA" id="ARBA00038076"/>
    </source>
</evidence>
<gene>
    <name evidence="10" type="ORF">H9966_06060</name>
</gene>
<keyword evidence="4 7" id="KW-1133">Transmembrane helix</keyword>
<sequence length="419" mass="46811">MRDIITEIWSTAKRNKLRTALTGFAVAWGIFMLIFLLGSGNGLINALEQNAGSVLDNSMVVYSGQTSIPYNGLQEGRYIELEDQDFNTTNQKFNHIIDKAGATIWQGTANVALGENYFSSSMEGVYPNMAEIDKMDMLHGRFINQVDINENRKVLVLSETNAKELEPHDCGRLIGQQVKVDNIAFQVVGIYDNDESEMNDVVYTPFTTLRILYNKGDRADRFMFSFHGLESEEENEAFEDAYRRTINANHQAAPEDEETIWIWNRFLNNMQMNQGMSIIRTALWIIGIFTLLSGIVGVSNIMLISVKERTREFGIRKAIGAKPLSILKLIIVESVIITTFFGYIGMVIGIAANQYMDATIGHEQTDTGLFKTTLFVNPTVGLDVCVEATLVMIIAGTLAGLIPARKAAHIRPIEALRAE</sequence>
<reference evidence="10" key="2">
    <citation type="submission" date="2021-04" db="EMBL/GenBank/DDBJ databases">
        <authorList>
            <person name="Gilroy R."/>
        </authorList>
    </citation>
    <scope>NUCLEOTIDE SEQUENCE</scope>
    <source>
        <strain evidence="10">ChiHecec3B27-8219</strain>
    </source>
</reference>
<keyword evidence="5 7" id="KW-0472">Membrane</keyword>
<organism evidence="10 11">
    <name type="scientific">Candidatus Prevotella avicola</name>
    <dbReference type="NCBI Taxonomy" id="2838738"/>
    <lineage>
        <taxon>Bacteria</taxon>
        <taxon>Pseudomonadati</taxon>
        <taxon>Bacteroidota</taxon>
        <taxon>Bacteroidia</taxon>
        <taxon>Bacteroidales</taxon>
        <taxon>Prevotellaceae</taxon>
        <taxon>Prevotella</taxon>
    </lineage>
</organism>
<feature type="transmembrane region" description="Helical" evidence="7">
    <location>
        <begin position="20"/>
        <end position="38"/>
    </location>
</feature>
<dbReference type="InterPro" id="IPR003838">
    <property type="entry name" value="ABC3_permease_C"/>
</dbReference>
<keyword evidence="3 7" id="KW-0812">Transmembrane</keyword>